<feature type="region of interest" description="Disordered" evidence="1">
    <location>
        <begin position="199"/>
        <end position="296"/>
    </location>
</feature>
<dbReference type="OrthoDB" id="1680616at2"/>
<evidence type="ECO:0000256" key="2">
    <source>
        <dbReference type="SAM" id="Phobius"/>
    </source>
</evidence>
<dbReference type="EMBL" id="CP002344">
    <property type="protein sequence ID" value="ADU51223.1"/>
    <property type="molecule type" value="Genomic_DNA"/>
</dbReference>
<protein>
    <submittedName>
        <fullName evidence="3">Uncharacterized protein</fullName>
    </submittedName>
</protein>
<dbReference type="AlphaFoldDB" id="E6SKL5"/>
<name>E6SKL5_THEM7</name>
<dbReference type="eggNOG" id="ENOG5032S9W">
    <property type="taxonomic scope" value="Bacteria"/>
</dbReference>
<accession>E6SKL5</accession>
<reference evidence="3 4" key="1">
    <citation type="journal article" date="2010" name="Stand. Genomic Sci.">
        <title>Complete genome sequence of Thermaerobacter marianensis type strain (7p75a).</title>
        <authorList>
            <person name="Han C."/>
            <person name="Gu W."/>
            <person name="Zhang X."/>
            <person name="Lapidus A."/>
            <person name="Nolan M."/>
            <person name="Copeland A."/>
            <person name="Lucas S."/>
            <person name="Del Rio T.G."/>
            <person name="Tice H."/>
            <person name="Cheng J.F."/>
            <person name="Tapia R."/>
            <person name="Goodwin L."/>
            <person name="Pitluck S."/>
            <person name="Pagani I."/>
            <person name="Ivanova N."/>
            <person name="Mavromatis K."/>
            <person name="Mikhailova N."/>
            <person name="Pati A."/>
            <person name="Chen A."/>
            <person name="Palaniappan K."/>
            <person name="Land M."/>
            <person name="Hauser L."/>
            <person name="Chang Y.J."/>
            <person name="Jeffries C.D."/>
            <person name="Schneider S."/>
            <person name="Rohde M."/>
            <person name="Goker M."/>
            <person name="Pukall R."/>
            <person name="Woyke T."/>
            <person name="Bristow J."/>
            <person name="Eisen J.A."/>
            <person name="Markowitz V."/>
            <person name="Hugenholtz P."/>
            <person name="Kyrpides N.C."/>
            <person name="Klenk H.P."/>
            <person name="Detter J.C."/>
        </authorList>
    </citation>
    <scope>NUCLEOTIDE SEQUENCE [LARGE SCALE GENOMIC DNA]</scope>
    <source>
        <strain evidence="4">ATCC 700841 / DSM 12885 / JCM 10246 / 7p75a</strain>
    </source>
</reference>
<keyword evidence="2" id="KW-1133">Transmembrane helix</keyword>
<feature type="transmembrane region" description="Helical" evidence="2">
    <location>
        <begin position="118"/>
        <end position="142"/>
    </location>
</feature>
<dbReference type="InterPro" id="IPR021525">
    <property type="entry name" value="DUF3189"/>
</dbReference>
<keyword evidence="2" id="KW-0472">Membrane</keyword>
<evidence type="ECO:0000313" key="3">
    <source>
        <dbReference type="EMBL" id="ADU51223.1"/>
    </source>
</evidence>
<dbReference type="Pfam" id="PF11385">
    <property type="entry name" value="DUF3189"/>
    <property type="match status" value="2"/>
</dbReference>
<dbReference type="RefSeq" id="WP_013495528.1">
    <property type="nucleotide sequence ID" value="NC_014831.1"/>
</dbReference>
<dbReference type="Proteomes" id="UP000008915">
    <property type="component" value="Chromosome"/>
</dbReference>
<evidence type="ECO:0000313" key="4">
    <source>
        <dbReference type="Proteomes" id="UP000008915"/>
    </source>
</evidence>
<feature type="compositionally biased region" description="Basic residues" evidence="1">
    <location>
        <begin position="650"/>
        <end position="661"/>
    </location>
</feature>
<dbReference type="STRING" id="644966.Tmar_1110"/>
<feature type="compositionally biased region" description="Low complexity" evidence="1">
    <location>
        <begin position="216"/>
        <end position="231"/>
    </location>
</feature>
<feature type="transmembrane region" description="Helical" evidence="2">
    <location>
        <begin position="57"/>
        <end position="77"/>
    </location>
</feature>
<evidence type="ECO:0000256" key="1">
    <source>
        <dbReference type="SAM" id="MobiDB-lite"/>
    </source>
</evidence>
<sequence>MVALTGTWLLALAVALLAVNALPGAHRLGLPPVRLAAWGLAWLAASVPVWSLGAETGLLAVSPGGAGVPLLATGLWLYRLHRAERRRAVAGLGLTALLAYALLRALPGSLPSWLSPAWSAGVITGVVASLVPLPAPAALLLATTGMVIGQGAWAWTLAAAGGLSGAPVPLHVTVAGGQGYEALAAGALTAAAMTLLGGDEPGGPAGGGRGPGGDGPSPAGKAPAPVAAVPPGAGGARGTADQPGRGTGASPPPTGHRAFATPPGPRGSTAPDAPTVPDGPTAPDGQRGAGGPRRLGTTGPPLVVYYCYGGTHASVVSAALHQGLLDPGRPPRARELANLDFFDRNETEEHGRLLPMGRAPHTGGLFVLGAEGAGDALARWCLGLLALAGDPAQWLYVNVLTEVNLAMKIAGFTSRRLGWRRLARPLLVHGVQAAFPHLVRRVEAARRMVAESTRRGRAGAIPPGGTAPPGLSPRAAWTRGFPGGSVPAALPHRGAVVYVAGGSPHRALVAAYLHLGRLDPRRRPHARELAALPLLHGLTPLDTGRLLRVGTDATGRAVLAVGAGGPDVLAIRAAHALRTLGYLDRLPGDSSGGGAPALRCVPVGESEPWWLRSWAWSLEAAAFVPGAPGGSRPFAAGFGHPGGGPSGGHRASHGASHRAHRQVAPPGRVPWQWRWAARAWTRRWSRLAGQVEAVRKAP</sequence>
<dbReference type="HOGENOM" id="CLU_394783_0_0_9"/>
<proteinExistence type="predicted"/>
<feature type="transmembrane region" description="Helical" evidence="2">
    <location>
        <begin position="89"/>
        <end position="106"/>
    </location>
</feature>
<organism evidence="3 4">
    <name type="scientific">Thermaerobacter marianensis (strain ATCC 700841 / DSM 12885 / JCM 10246 / 7p75a)</name>
    <dbReference type="NCBI Taxonomy" id="644966"/>
    <lineage>
        <taxon>Bacteria</taxon>
        <taxon>Bacillati</taxon>
        <taxon>Bacillota</taxon>
        <taxon>Clostridia</taxon>
        <taxon>Eubacteriales</taxon>
        <taxon>Clostridiales Family XVII. Incertae Sedis</taxon>
        <taxon>Thermaerobacter</taxon>
    </lineage>
</organism>
<dbReference type="KEGG" id="tmr:Tmar_1110"/>
<feature type="region of interest" description="Disordered" evidence="1">
    <location>
        <begin position="635"/>
        <end position="664"/>
    </location>
</feature>
<keyword evidence="2" id="KW-0812">Transmembrane</keyword>
<feature type="compositionally biased region" description="Gly residues" evidence="1">
    <location>
        <begin position="199"/>
        <end position="215"/>
    </location>
</feature>
<reference evidence="4" key="2">
    <citation type="journal article" date="2010" name="Stand. Genomic Sci.">
        <title>Complete genome sequence of Thermaerobacter marianensis type strain (7p75aT).</title>
        <authorList>
            <person name="Han C."/>
            <person name="Gu W."/>
            <person name="Zhang X."/>
            <person name="Lapidus A."/>
            <person name="Nolan M."/>
            <person name="Copeland A."/>
            <person name="Lucas S."/>
            <person name="Glavina Del Rio T."/>
            <person name="Tice H."/>
            <person name="Cheng J."/>
            <person name="Tapia R."/>
            <person name="Goodwin L."/>
            <person name="Pitluck S."/>
            <person name="Pagani I."/>
            <person name="Ivanova N."/>
            <person name="Mavromatis K."/>
            <person name="Mikhailova N."/>
            <person name="Pati A."/>
            <person name="Chen A."/>
            <person name="Palaniappan K."/>
            <person name="Land M."/>
            <person name="Hauser L."/>
            <person name="Chang Y."/>
            <person name="Jeffries C."/>
            <person name="Schneider S."/>
            <person name="Rohde M."/>
            <person name="Goker M."/>
            <person name="Pukall R."/>
            <person name="Woyke T."/>
            <person name="Bristow J."/>
            <person name="Eisen J."/>
            <person name="Markowitz V."/>
            <person name="Hugenholtz P."/>
            <person name="Kyrpides N."/>
            <person name="Klenk H."/>
            <person name="Detter J."/>
        </authorList>
    </citation>
    <scope>NUCLEOTIDE SEQUENCE [LARGE SCALE GENOMIC DNA]</scope>
    <source>
        <strain evidence="4">ATCC 700841 / DSM 12885 / JCM 10246 / 7p75a</strain>
    </source>
</reference>
<gene>
    <name evidence="3" type="ordered locus">Tmar_1110</name>
</gene>
<keyword evidence="4" id="KW-1185">Reference proteome</keyword>